<evidence type="ECO:0000256" key="10">
    <source>
        <dbReference type="ARBA" id="ARBA00023157"/>
    </source>
</evidence>
<keyword evidence="14" id="KW-1185">Reference proteome</keyword>
<gene>
    <name evidence="15" type="primary">Il2</name>
    <name evidence="12" type="synonym">IL2</name>
</gene>
<dbReference type="PANTHER" id="PTHR48487">
    <property type="entry name" value="INTERLEUKIN-2"/>
    <property type="match status" value="1"/>
</dbReference>
<dbReference type="GO" id="GO:0002250">
    <property type="term" value="P:adaptive immune response"/>
    <property type="evidence" value="ECO:0007669"/>
    <property type="project" value="UniProtKB-KW"/>
</dbReference>
<keyword evidence="10 12" id="KW-1015">Disulfide bond</keyword>
<evidence type="ECO:0000313" key="15">
    <source>
        <dbReference type="RefSeq" id="XP_021013825.1"/>
    </source>
</evidence>
<dbReference type="PROSITE" id="PS00424">
    <property type="entry name" value="INTERLEUKIN_2"/>
    <property type="match status" value="1"/>
</dbReference>
<comment type="subcellular location">
    <subcellularLocation>
        <location evidence="1 12">Secreted</location>
    </subcellularLocation>
</comment>
<dbReference type="PRINTS" id="PR00265">
    <property type="entry name" value="INTERLEUKIN2"/>
</dbReference>
<name>A0A6P5P9U8_MUSCR</name>
<dbReference type="GeneID" id="110291180"/>
<dbReference type="GO" id="GO:2000561">
    <property type="term" value="P:regulation of CD4-positive, alpha-beta T cell proliferation"/>
    <property type="evidence" value="ECO:0007669"/>
    <property type="project" value="Ensembl"/>
</dbReference>
<evidence type="ECO:0000256" key="11">
    <source>
        <dbReference type="ARBA" id="ARBA00023180"/>
    </source>
</evidence>
<evidence type="ECO:0000256" key="13">
    <source>
        <dbReference type="SAM" id="Coils"/>
    </source>
</evidence>
<dbReference type="Pfam" id="PF00715">
    <property type="entry name" value="IL2"/>
    <property type="match status" value="1"/>
</dbReference>
<evidence type="ECO:0000256" key="3">
    <source>
        <dbReference type="ARBA" id="ARBA00019453"/>
    </source>
</evidence>
<dbReference type="Gene3D" id="1.20.1250.10">
    <property type="match status" value="1"/>
</dbReference>
<dbReference type="GO" id="GO:1900100">
    <property type="term" value="P:positive regulation of plasma cell differentiation"/>
    <property type="evidence" value="ECO:0007669"/>
    <property type="project" value="Ensembl"/>
</dbReference>
<dbReference type="GO" id="GO:2000320">
    <property type="term" value="P:negative regulation of T-helper 17 cell differentiation"/>
    <property type="evidence" value="ECO:0007669"/>
    <property type="project" value="Ensembl"/>
</dbReference>
<keyword evidence="13" id="KW-0175">Coiled coil</keyword>
<dbReference type="InterPro" id="IPR009079">
    <property type="entry name" value="4_helix_cytokine-like_core"/>
</dbReference>
<dbReference type="GO" id="GO:0050672">
    <property type="term" value="P:negative regulation of lymphocyte proliferation"/>
    <property type="evidence" value="ECO:0007669"/>
    <property type="project" value="Ensembl"/>
</dbReference>
<feature type="signal peptide" evidence="12">
    <location>
        <begin position="1"/>
        <end position="20"/>
    </location>
</feature>
<evidence type="ECO:0000256" key="12">
    <source>
        <dbReference type="RuleBase" id="RU363134"/>
    </source>
</evidence>
<keyword evidence="5 12" id="KW-0964">Secreted</keyword>
<comment type="similarity">
    <text evidence="2 12">Belongs to the IL-2 family.</text>
</comment>
<dbReference type="SMART" id="SM00189">
    <property type="entry name" value="IL2"/>
    <property type="match status" value="1"/>
</dbReference>
<dbReference type="InterPro" id="IPR000779">
    <property type="entry name" value="IL-2"/>
</dbReference>
<feature type="chain" id="PRO_5028513036" description="Interleukin-2" evidence="12">
    <location>
        <begin position="21"/>
        <end position="164"/>
    </location>
</feature>
<dbReference type="Proteomes" id="UP000515126">
    <property type="component" value="Chromosome 3"/>
</dbReference>
<dbReference type="GO" id="GO:0005615">
    <property type="term" value="C:extracellular space"/>
    <property type="evidence" value="ECO:0007669"/>
    <property type="project" value="UniProtKB-KW"/>
</dbReference>
<proteinExistence type="inferred from homology"/>
<dbReference type="RefSeq" id="XP_021013825.1">
    <property type="nucleotide sequence ID" value="XM_021158166.1"/>
</dbReference>
<evidence type="ECO:0000256" key="5">
    <source>
        <dbReference type="ARBA" id="ARBA00022525"/>
    </source>
</evidence>
<dbReference type="GO" id="GO:0045944">
    <property type="term" value="P:positive regulation of transcription by RNA polymerase II"/>
    <property type="evidence" value="ECO:0007669"/>
    <property type="project" value="Ensembl"/>
</dbReference>
<evidence type="ECO:0000256" key="2">
    <source>
        <dbReference type="ARBA" id="ARBA00006949"/>
    </source>
</evidence>
<protein>
    <recommendedName>
        <fullName evidence="3 12">Interleukin-2</fullName>
        <shortName evidence="12">IL-2</shortName>
    </recommendedName>
</protein>
<organism evidence="14 15">
    <name type="scientific">Mus caroli</name>
    <name type="common">Ryukyu mouse</name>
    <name type="synonym">Ricefield mouse</name>
    <dbReference type="NCBI Taxonomy" id="10089"/>
    <lineage>
        <taxon>Eukaryota</taxon>
        <taxon>Metazoa</taxon>
        <taxon>Chordata</taxon>
        <taxon>Craniata</taxon>
        <taxon>Vertebrata</taxon>
        <taxon>Euteleostomi</taxon>
        <taxon>Mammalia</taxon>
        <taxon>Eutheria</taxon>
        <taxon>Euarchontoglires</taxon>
        <taxon>Glires</taxon>
        <taxon>Rodentia</taxon>
        <taxon>Myomorpha</taxon>
        <taxon>Muroidea</taxon>
        <taxon>Muridae</taxon>
        <taxon>Murinae</taxon>
        <taxon>Mus</taxon>
        <taxon>Mus</taxon>
    </lineage>
</organism>
<dbReference type="GO" id="GO:0046013">
    <property type="term" value="P:regulation of T cell homeostatic proliferation"/>
    <property type="evidence" value="ECO:0007669"/>
    <property type="project" value="Ensembl"/>
</dbReference>
<dbReference type="GO" id="GO:0097696">
    <property type="term" value="P:cell surface receptor signaling pathway via STAT"/>
    <property type="evidence" value="ECO:0007669"/>
    <property type="project" value="Ensembl"/>
</dbReference>
<feature type="coiled-coil region" evidence="13">
    <location>
        <begin position="33"/>
        <end position="105"/>
    </location>
</feature>
<dbReference type="GO" id="GO:0030890">
    <property type="term" value="P:positive regulation of B cell proliferation"/>
    <property type="evidence" value="ECO:0007669"/>
    <property type="project" value="Ensembl"/>
</dbReference>
<dbReference type="GO" id="GO:0008083">
    <property type="term" value="F:growth factor activity"/>
    <property type="evidence" value="ECO:0007669"/>
    <property type="project" value="UniProtKB-KW"/>
</dbReference>
<dbReference type="GO" id="GO:0002903">
    <property type="term" value="P:negative regulation of B cell apoptotic process"/>
    <property type="evidence" value="ECO:0007669"/>
    <property type="project" value="Ensembl"/>
</dbReference>
<dbReference type="PANTHER" id="PTHR48487:SF1">
    <property type="entry name" value="INTERLEUKIN-2"/>
    <property type="match status" value="1"/>
</dbReference>
<keyword evidence="6 12" id="KW-0732">Signal</keyword>
<dbReference type="GO" id="GO:0048304">
    <property type="term" value="P:positive regulation of isotype switching to IgG isotypes"/>
    <property type="evidence" value="ECO:0007669"/>
    <property type="project" value="Ensembl"/>
</dbReference>
<dbReference type="GO" id="GO:0050728">
    <property type="term" value="P:negative regulation of inflammatory response"/>
    <property type="evidence" value="ECO:0007669"/>
    <property type="project" value="Ensembl"/>
</dbReference>
<dbReference type="InterPro" id="IPR030477">
    <property type="entry name" value="IL-2_CS"/>
</dbReference>
<dbReference type="GO" id="GO:0097192">
    <property type="term" value="P:extrinsic apoptotic signaling pathway in absence of ligand"/>
    <property type="evidence" value="ECO:0007669"/>
    <property type="project" value="Ensembl"/>
</dbReference>
<dbReference type="SUPFAM" id="SSF47266">
    <property type="entry name" value="4-helical cytokines"/>
    <property type="match status" value="1"/>
</dbReference>
<reference evidence="15" key="1">
    <citation type="submission" date="2025-08" db="UniProtKB">
        <authorList>
            <consortium name="RefSeq"/>
        </authorList>
    </citation>
    <scope>IDENTIFICATION</scope>
</reference>
<evidence type="ECO:0000256" key="8">
    <source>
        <dbReference type="ARBA" id="ARBA00023030"/>
    </source>
</evidence>
<dbReference type="GO" id="GO:0032729">
    <property type="term" value="P:positive regulation of type II interferon production"/>
    <property type="evidence" value="ECO:0007669"/>
    <property type="project" value="Ensembl"/>
</dbReference>
<keyword evidence="8 12" id="KW-0339">Growth factor</keyword>
<dbReference type="GO" id="GO:0050798">
    <property type="term" value="P:activated T cell proliferation"/>
    <property type="evidence" value="ECO:0007669"/>
    <property type="project" value="Ensembl"/>
</dbReference>
<dbReference type="AlphaFoldDB" id="A0A6P5P9U8"/>
<evidence type="ECO:0000256" key="1">
    <source>
        <dbReference type="ARBA" id="ARBA00004613"/>
    </source>
</evidence>
<dbReference type="GO" id="GO:0038110">
    <property type="term" value="P:interleukin-2-mediated signaling pathway"/>
    <property type="evidence" value="ECO:0007669"/>
    <property type="project" value="Ensembl"/>
</dbReference>
<evidence type="ECO:0000256" key="9">
    <source>
        <dbReference type="ARBA" id="ARBA00023130"/>
    </source>
</evidence>
<evidence type="ECO:0000313" key="14">
    <source>
        <dbReference type="Proteomes" id="UP000515126"/>
    </source>
</evidence>
<dbReference type="GO" id="GO:0005125">
    <property type="term" value="F:cytokine activity"/>
    <property type="evidence" value="ECO:0007669"/>
    <property type="project" value="UniProtKB-KW"/>
</dbReference>
<keyword evidence="11" id="KW-0325">Glycoprotein</keyword>
<comment type="function">
    <text evidence="12">Cytokine produced by activated CD4-positive helper T-cells and to a lesser extend activated CD8-positive T-cells and natural killer (NK) cells that plays pivotal roles in the immune response and tolerance. Binds to a receptor complex composed of either the high-affinity trimeric IL-2R (IL2RA/CD25, IL2RB/CD122 and IL2RG/CD132) or the low-affinity dimeric IL-2R (IL2RB and IL2RG). Interaction with the receptor leads to oligomerization and conformation changes in the IL-2R subunits resulting in downstream signaling starting with phosphorylation of JAK1 and JAK3. In turn, JAK1 and JAK3 phosphorylate the receptor to form a docking site leading to the phosphorylation of several substrates including STAT5. This process leads to activation of several pathways including STAT, phosphoinositide-3-kinase/PI3K and mitogen-activated protein kinase/MAPK pathways. Functions as a T-cell growth factor and can increase NK-cell cytolytic activity as well. Promotes strong proliferation of activated B-cells and subsequently immunoglobulin production. Plays a pivotal role in regulating the adaptive immune system by controlling the survival and proliferation of regulatory T-cells, which are required for the maintenance of immune tolerance. Moreover, participates in the differentiation and homeostasis of effector T-cell subsets, including Th1, Th2, Th17 as well as memory CD8-positive T-cells.</text>
</comment>
<dbReference type="GO" id="GO:0006366">
    <property type="term" value="P:transcription by RNA polymerase II"/>
    <property type="evidence" value="ECO:0007669"/>
    <property type="project" value="Ensembl"/>
</dbReference>
<keyword evidence="9 12" id="KW-1064">Adaptive immunity</keyword>
<dbReference type="GO" id="GO:0002366">
    <property type="term" value="P:leukocyte activation involved in immune response"/>
    <property type="evidence" value="ECO:0007669"/>
    <property type="project" value="Ensembl"/>
</dbReference>
<accession>A0A6P5P9U8</accession>
<evidence type="ECO:0000256" key="6">
    <source>
        <dbReference type="ARBA" id="ARBA00022729"/>
    </source>
</evidence>
<evidence type="ECO:0000256" key="4">
    <source>
        <dbReference type="ARBA" id="ARBA00022514"/>
    </source>
</evidence>
<sequence>MYSMQLASCVALTLVLLVNSAPTSSPTSSSTAEAQQQQQQQHLEQLLMDLQELLSRMENYRNLKLPRMLTFKFYLPKQATELKDLQCLEDELGALRRVLDLTQSKSFQLEDAENFISNIRVTVIKLKGSDNTFECRFDDESATVVEFLRRWIAFCQSIISTRTQ</sequence>
<dbReference type="GO" id="GO:0005134">
    <property type="term" value="F:interleukin-2 receptor binding"/>
    <property type="evidence" value="ECO:0007669"/>
    <property type="project" value="Ensembl"/>
</dbReference>
<keyword evidence="4 12" id="KW-0202">Cytokine</keyword>
<dbReference type="GO" id="GO:0042104">
    <property type="term" value="P:positive regulation of activated T cell proliferation"/>
    <property type="evidence" value="ECO:0007669"/>
    <property type="project" value="Ensembl"/>
</dbReference>
<dbReference type="GO" id="GO:0032740">
    <property type="term" value="P:positive regulation of interleukin-17 production"/>
    <property type="evidence" value="ECO:0007669"/>
    <property type="project" value="Ensembl"/>
</dbReference>
<keyword evidence="7 12" id="KW-0391">Immunity</keyword>
<evidence type="ECO:0000256" key="7">
    <source>
        <dbReference type="ARBA" id="ARBA00022859"/>
    </source>
</evidence>
<dbReference type="CTD" id="3558"/>
<dbReference type="KEGG" id="mcal:110291180"/>